<sequence length="167" mass="18560">MKVEAPDNNLGPYLAKRLKNKDLDSTDISDATGIAIAGIRNMRNGTVKSILAIESFKIALFVGDPIEVYLKEVYPDLTLKNTDKPISKNIKPDTSPTGKLIFSLEDYNLDILAHRTGIKRDRLQRLTKLGIDRIETYELALIEMAADKEPGELFKVLFEGVGLKGGR</sequence>
<evidence type="ECO:0008006" key="3">
    <source>
        <dbReference type="Google" id="ProtNLM"/>
    </source>
</evidence>
<dbReference type="AlphaFoldDB" id="A0A1H7ME79"/>
<keyword evidence="2" id="KW-1185">Reference proteome</keyword>
<dbReference type="OrthoDB" id="770647at2"/>
<gene>
    <name evidence="1" type="ORF">SAMN05421740_103470</name>
</gene>
<evidence type="ECO:0000313" key="1">
    <source>
        <dbReference type="EMBL" id="SEL09218.1"/>
    </source>
</evidence>
<proteinExistence type="predicted"/>
<dbReference type="RefSeq" id="WP_090605014.1">
    <property type="nucleotide sequence ID" value="NZ_FNZR01000003.1"/>
</dbReference>
<name>A0A1H7ME79_9SPHI</name>
<evidence type="ECO:0000313" key="2">
    <source>
        <dbReference type="Proteomes" id="UP000198916"/>
    </source>
</evidence>
<protein>
    <recommendedName>
        <fullName evidence="3">HTH cro/C1-type domain-containing protein</fullName>
    </recommendedName>
</protein>
<organism evidence="1 2">
    <name type="scientific">Parapedobacter koreensis</name>
    <dbReference type="NCBI Taxonomy" id="332977"/>
    <lineage>
        <taxon>Bacteria</taxon>
        <taxon>Pseudomonadati</taxon>
        <taxon>Bacteroidota</taxon>
        <taxon>Sphingobacteriia</taxon>
        <taxon>Sphingobacteriales</taxon>
        <taxon>Sphingobacteriaceae</taxon>
        <taxon>Parapedobacter</taxon>
    </lineage>
</organism>
<dbReference type="EMBL" id="FNZR01000003">
    <property type="protein sequence ID" value="SEL09218.1"/>
    <property type="molecule type" value="Genomic_DNA"/>
</dbReference>
<accession>A0A1H7ME79</accession>
<reference evidence="2" key="1">
    <citation type="submission" date="2016-10" db="EMBL/GenBank/DDBJ databases">
        <authorList>
            <person name="Varghese N."/>
            <person name="Submissions S."/>
        </authorList>
    </citation>
    <scope>NUCLEOTIDE SEQUENCE [LARGE SCALE GENOMIC DNA]</scope>
    <source>
        <strain evidence="2">Jip14</strain>
    </source>
</reference>
<dbReference type="Proteomes" id="UP000198916">
    <property type="component" value="Unassembled WGS sequence"/>
</dbReference>